<dbReference type="GO" id="GO:0005615">
    <property type="term" value="C:extracellular space"/>
    <property type="evidence" value="ECO:0007669"/>
    <property type="project" value="TreeGrafter"/>
</dbReference>
<evidence type="ECO:0000259" key="2">
    <source>
        <dbReference type="Pfam" id="PF00129"/>
    </source>
</evidence>
<reference evidence="3 4" key="1">
    <citation type="submission" date="2019-09" db="EMBL/GenBank/DDBJ databases">
        <title>Bird 10,000 Genomes (B10K) Project - Family phase.</title>
        <authorList>
            <person name="Zhang G."/>
        </authorList>
    </citation>
    <scope>NUCLEOTIDE SEQUENCE [LARGE SCALE GENOMIC DNA]</scope>
    <source>
        <strain evidence="3">B10K-DU-001-17</strain>
        <tissue evidence="3">Muscle</tissue>
    </source>
</reference>
<dbReference type="PANTHER" id="PTHR16675:SF235">
    <property type="entry name" value="SHKT DOMAIN-CONTAINING PROTEIN"/>
    <property type="match status" value="1"/>
</dbReference>
<organism evidence="3 4">
    <name type="scientific">Catharus fuscescens</name>
    <name type="common">Veery</name>
    <name type="synonym">Turdus fuscescens</name>
    <dbReference type="NCBI Taxonomy" id="159581"/>
    <lineage>
        <taxon>Eukaryota</taxon>
        <taxon>Metazoa</taxon>
        <taxon>Chordata</taxon>
        <taxon>Craniata</taxon>
        <taxon>Vertebrata</taxon>
        <taxon>Euteleostomi</taxon>
        <taxon>Archelosauria</taxon>
        <taxon>Archosauria</taxon>
        <taxon>Dinosauria</taxon>
        <taxon>Saurischia</taxon>
        <taxon>Theropoda</taxon>
        <taxon>Coelurosauria</taxon>
        <taxon>Aves</taxon>
        <taxon>Neognathae</taxon>
        <taxon>Neoaves</taxon>
        <taxon>Telluraves</taxon>
        <taxon>Australaves</taxon>
        <taxon>Passeriformes</taxon>
        <taxon>Turdidae</taxon>
        <taxon>Catharus</taxon>
    </lineage>
</organism>
<comment type="caution">
    <text evidence="3">The sequence shown here is derived from an EMBL/GenBank/DDBJ whole genome shotgun (WGS) entry which is preliminary data.</text>
</comment>
<evidence type="ECO:0000313" key="4">
    <source>
        <dbReference type="Proteomes" id="UP000519684"/>
    </source>
</evidence>
<keyword evidence="1" id="KW-0325">Glycoprotein</keyword>
<dbReference type="EMBL" id="VWYD01011507">
    <property type="protein sequence ID" value="NXQ42473.1"/>
    <property type="molecule type" value="Genomic_DNA"/>
</dbReference>
<evidence type="ECO:0000256" key="1">
    <source>
        <dbReference type="ARBA" id="ARBA00023180"/>
    </source>
</evidence>
<proteinExistence type="predicted"/>
<gene>
    <name evidence="3" type="primary">H2k1</name>
    <name evidence="3" type="ORF">CATFUS_R15828</name>
</gene>
<dbReference type="InterPro" id="IPR050208">
    <property type="entry name" value="MHC_class-I_related"/>
</dbReference>
<evidence type="ECO:0000313" key="3">
    <source>
        <dbReference type="EMBL" id="NXQ42473.1"/>
    </source>
</evidence>
<dbReference type="Proteomes" id="UP000519684">
    <property type="component" value="Unassembled WGS sequence"/>
</dbReference>
<feature type="domain" description="MHC class I-like antigen recognition-like" evidence="2">
    <location>
        <begin position="1"/>
        <end position="76"/>
    </location>
</feature>
<feature type="non-terminal residue" evidence="3">
    <location>
        <position position="77"/>
    </location>
</feature>
<dbReference type="InterPro" id="IPR011162">
    <property type="entry name" value="MHC_I/II-like_Ag-recog"/>
</dbReference>
<dbReference type="Pfam" id="PF00129">
    <property type="entry name" value="MHC_I"/>
    <property type="match status" value="1"/>
</dbReference>
<keyword evidence="4" id="KW-1185">Reference proteome</keyword>
<dbReference type="GO" id="GO:0009897">
    <property type="term" value="C:external side of plasma membrane"/>
    <property type="evidence" value="ECO:0007669"/>
    <property type="project" value="TreeGrafter"/>
</dbReference>
<dbReference type="AlphaFoldDB" id="A0A7L2CYI1"/>
<dbReference type="InterPro" id="IPR011161">
    <property type="entry name" value="MHC_I-like_Ag-recog"/>
</dbReference>
<dbReference type="InterPro" id="IPR037055">
    <property type="entry name" value="MHC_I-like_Ag-recog_sf"/>
</dbReference>
<dbReference type="GO" id="GO:0006955">
    <property type="term" value="P:immune response"/>
    <property type="evidence" value="ECO:0007669"/>
    <property type="project" value="TreeGrafter"/>
</dbReference>
<accession>A0A7L2CYI1</accession>
<dbReference type="Gene3D" id="3.30.500.10">
    <property type="entry name" value="MHC class I-like antigen recognition-like"/>
    <property type="match status" value="1"/>
</dbReference>
<name>A0A7L2CYI1_CATFU</name>
<dbReference type="PANTHER" id="PTHR16675">
    <property type="entry name" value="MHC CLASS I-RELATED"/>
    <property type="match status" value="1"/>
</dbReference>
<protein>
    <submittedName>
        <fullName evidence="3">HA1K protein</fullName>
    </submittedName>
</protein>
<dbReference type="SUPFAM" id="SSF54452">
    <property type="entry name" value="MHC antigen-recognition domain"/>
    <property type="match status" value="1"/>
</dbReference>
<sequence>SLRFPDVGVSEPSPGIPQYTTIGYVDGTPFARYDSERGRVEPLTQWMKDGAEPEYWDRSTQICKWHQHVHARDLETV</sequence>
<feature type="non-terminal residue" evidence="3">
    <location>
        <position position="1"/>
    </location>
</feature>